<sequence>MDAMIRKAEGRLLGDDDLDFHSPFTAEILETWVSPKLPLPSIAPYDGTTDPTDHVHGFESHMVFHGASDAAKCRSFPTTLKEAARALFEALPAGSISSFHQLKKSFRDHFLAGRSQSRTAASLLSVRQKKDEALWDCIQRFRTEALRIPRLDVTLATSVLIQGTRDGFLQRTLGVQQPLTLTELLSTAQLGLGAAAATASAGSHSSRSPARRLADAGKEEAGRRAAPQEWICRFRVFFRLGNEGEGDGGSRLWIGGSGLRQGRLPPLPLSEVFNPCPRSAAVSPPGSTTTGRAGCNLLSQTATFLNGLFYWTWRDALESLKSLKDEAGALKDWAGGGPCLGGRAGKWTSVYCKDGKVIKLNLEYKSLSGTLDLDALADLTALHSVSFMNNHLEGSLPNVHSLSRLQRLYLAHNKFSRTIADDSFSGMGTLRAVHLEDNAFTVGAGAKADRAEPSRERAHRHPAGLRPGG</sequence>
<gene>
    <name evidence="3" type="ORF">Taro_002576</name>
</gene>
<dbReference type="OrthoDB" id="786383at2759"/>
<evidence type="ECO:0000313" key="4">
    <source>
        <dbReference type="Proteomes" id="UP000652761"/>
    </source>
</evidence>
<evidence type="ECO:0000313" key="3">
    <source>
        <dbReference type="EMBL" id="MQL70269.1"/>
    </source>
</evidence>
<name>A0A843TP52_COLES</name>
<dbReference type="PANTHER" id="PTHR33223:SF10">
    <property type="entry name" value="AMINOTRANSFERASE-LIKE PLANT MOBILE DOMAIN-CONTAINING PROTEIN"/>
    <property type="match status" value="1"/>
</dbReference>
<dbReference type="Gene3D" id="3.80.10.10">
    <property type="entry name" value="Ribonuclease Inhibitor"/>
    <property type="match status" value="1"/>
</dbReference>
<feature type="region of interest" description="Disordered" evidence="1">
    <location>
        <begin position="445"/>
        <end position="469"/>
    </location>
</feature>
<dbReference type="PANTHER" id="PTHR33223">
    <property type="entry name" value="CCHC-TYPE DOMAIN-CONTAINING PROTEIN"/>
    <property type="match status" value="1"/>
</dbReference>
<comment type="caution">
    <text evidence="3">The sequence shown here is derived from an EMBL/GenBank/DDBJ whole genome shotgun (WGS) entry which is preliminary data.</text>
</comment>
<feature type="compositionally biased region" description="Basic and acidic residues" evidence="1">
    <location>
        <begin position="447"/>
        <end position="456"/>
    </location>
</feature>
<feature type="compositionally biased region" description="Basic and acidic residues" evidence="1">
    <location>
        <begin position="212"/>
        <end position="221"/>
    </location>
</feature>
<protein>
    <recommendedName>
        <fullName evidence="2">Retrotransposon gag domain-containing protein</fullName>
    </recommendedName>
</protein>
<proteinExistence type="predicted"/>
<dbReference type="Proteomes" id="UP000652761">
    <property type="component" value="Unassembled WGS sequence"/>
</dbReference>
<dbReference type="InterPro" id="IPR032675">
    <property type="entry name" value="LRR_dom_sf"/>
</dbReference>
<feature type="compositionally biased region" description="Low complexity" evidence="1">
    <location>
        <begin position="198"/>
        <end position="208"/>
    </location>
</feature>
<keyword evidence="4" id="KW-1185">Reference proteome</keyword>
<feature type="region of interest" description="Disordered" evidence="1">
    <location>
        <begin position="198"/>
        <end position="221"/>
    </location>
</feature>
<feature type="domain" description="Retrotransposon gag" evidence="2">
    <location>
        <begin position="75"/>
        <end position="153"/>
    </location>
</feature>
<evidence type="ECO:0000256" key="1">
    <source>
        <dbReference type="SAM" id="MobiDB-lite"/>
    </source>
</evidence>
<organism evidence="3 4">
    <name type="scientific">Colocasia esculenta</name>
    <name type="common">Wild taro</name>
    <name type="synonym">Arum esculentum</name>
    <dbReference type="NCBI Taxonomy" id="4460"/>
    <lineage>
        <taxon>Eukaryota</taxon>
        <taxon>Viridiplantae</taxon>
        <taxon>Streptophyta</taxon>
        <taxon>Embryophyta</taxon>
        <taxon>Tracheophyta</taxon>
        <taxon>Spermatophyta</taxon>
        <taxon>Magnoliopsida</taxon>
        <taxon>Liliopsida</taxon>
        <taxon>Araceae</taxon>
        <taxon>Aroideae</taxon>
        <taxon>Colocasieae</taxon>
        <taxon>Colocasia</taxon>
    </lineage>
</organism>
<dbReference type="EMBL" id="NMUH01000061">
    <property type="protein sequence ID" value="MQL70269.1"/>
    <property type="molecule type" value="Genomic_DNA"/>
</dbReference>
<dbReference type="AlphaFoldDB" id="A0A843TP52"/>
<dbReference type="InterPro" id="IPR005162">
    <property type="entry name" value="Retrotrans_gag_dom"/>
</dbReference>
<dbReference type="Pfam" id="PF03732">
    <property type="entry name" value="Retrotrans_gag"/>
    <property type="match status" value="1"/>
</dbReference>
<reference evidence="3" key="1">
    <citation type="submission" date="2017-07" db="EMBL/GenBank/DDBJ databases">
        <title>Taro Niue Genome Assembly and Annotation.</title>
        <authorList>
            <person name="Atibalentja N."/>
            <person name="Keating K."/>
            <person name="Fields C.J."/>
        </authorList>
    </citation>
    <scope>NUCLEOTIDE SEQUENCE</scope>
    <source>
        <strain evidence="3">Niue_2</strain>
        <tissue evidence="3">Leaf</tissue>
    </source>
</reference>
<evidence type="ECO:0000259" key="2">
    <source>
        <dbReference type="Pfam" id="PF03732"/>
    </source>
</evidence>
<dbReference type="SUPFAM" id="SSF52058">
    <property type="entry name" value="L domain-like"/>
    <property type="match status" value="1"/>
</dbReference>
<accession>A0A843TP52</accession>